<dbReference type="InterPro" id="IPR011047">
    <property type="entry name" value="Quinoprotein_ADH-like_sf"/>
</dbReference>
<sequence>MKKDKIFAGFLKTICWHDNKIVDWASGAAYNLKGERTNFGYTPDFGDRAICSANGEYAFVYKRLGTKELLLKNGKLLREINRPYYCSDAYEYPAAFVTIGARTYLIHCPVAYNQLDFEDAETGELVTNISGRNPDDFFHSRLEVSAGGKYLLDKGWVWHPIYRTVMFDIEACLRNPLMLDNPQLEPKPFGEYCTASFIDNSTIVVGSSDEVQDEEDNWFPAKHIAVWDLKTDKLSEPVKVRSEFGNIFAISSRYVWDMYKYPKIINVQTGEVVDEDTGVKGSLESSPMTGNSDNYPAIAFNRHTKQIAVQGDEEIIVLTPDEAFLSATL</sequence>
<evidence type="ECO:0000313" key="2">
    <source>
        <dbReference type="Proteomes" id="UP000264217"/>
    </source>
</evidence>
<comment type="caution">
    <text evidence="1">The sequence shown here is derived from an EMBL/GenBank/DDBJ whole genome shotgun (WGS) entry which is preliminary data.</text>
</comment>
<protein>
    <submittedName>
        <fullName evidence="1">Uncharacterized protein</fullName>
    </submittedName>
</protein>
<dbReference type="Proteomes" id="UP000264217">
    <property type="component" value="Unassembled WGS sequence"/>
</dbReference>
<dbReference type="AlphaFoldDB" id="A0A372NZB7"/>
<reference evidence="1 2" key="1">
    <citation type="submission" date="2018-08" db="EMBL/GenBank/DDBJ databases">
        <title>Mucilaginibacter sp. MYSH2.</title>
        <authorList>
            <person name="Seo T."/>
        </authorList>
    </citation>
    <scope>NUCLEOTIDE SEQUENCE [LARGE SCALE GENOMIC DNA]</scope>
    <source>
        <strain evidence="1 2">MYSH2</strain>
    </source>
</reference>
<keyword evidence="2" id="KW-1185">Reference proteome</keyword>
<dbReference type="RefSeq" id="WP_117391023.1">
    <property type="nucleotide sequence ID" value="NZ_QWDC01000001.1"/>
</dbReference>
<dbReference type="EMBL" id="QWDC01000001">
    <property type="protein sequence ID" value="RFZ95460.1"/>
    <property type="molecule type" value="Genomic_DNA"/>
</dbReference>
<proteinExistence type="predicted"/>
<name>A0A372NZB7_9SPHI</name>
<dbReference type="OrthoDB" id="9765809at2"/>
<accession>A0A372NZB7</accession>
<organism evidence="1 2">
    <name type="scientific">Mucilaginibacter conchicola</name>
    <dbReference type="NCBI Taxonomy" id="2303333"/>
    <lineage>
        <taxon>Bacteria</taxon>
        <taxon>Pseudomonadati</taxon>
        <taxon>Bacteroidota</taxon>
        <taxon>Sphingobacteriia</taxon>
        <taxon>Sphingobacteriales</taxon>
        <taxon>Sphingobacteriaceae</taxon>
        <taxon>Mucilaginibacter</taxon>
    </lineage>
</organism>
<evidence type="ECO:0000313" key="1">
    <source>
        <dbReference type="EMBL" id="RFZ95460.1"/>
    </source>
</evidence>
<gene>
    <name evidence="1" type="ORF">D0C36_08035</name>
</gene>
<dbReference type="SUPFAM" id="SSF50998">
    <property type="entry name" value="Quinoprotein alcohol dehydrogenase-like"/>
    <property type="match status" value="1"/>
</dbReference>